<evidence type="ECO:0000259" key="4">
    <source>
        <dbReference type="PROSITE" id="PS50800"/>
    </source>
</evidence>
<dbReference type="PROSITE" id="PS50800">
    <property type="entry name" value="SAP"/>
    <property type="match status" value="1"/>
</dbReference>
<dbReference type="AlphaFoldDB" id="A0AA88GWX8"/>
<reference evidence="6" key="2">
    <citation type="submission" date="2020-04" db="EMBL/GenBank/DDBJ databases">
        <authorList>
            <person name="Liechti N."/>
            <person name="Schuerch N."/>
            <person name="Bruggmann R."/>
            <person name="Wittwer M."/>
        </authorList>
    </citation>
    <scope>NUCLEOTIDE SEQUENCE</scope>
    <source>
        <strain evidence="6">ATCC 30569</strain>
    </source>
</reference>
<evidence type="ECO:0000313" key="6">
    <source>
        <dbReference type="EMBL" id="KAG2392538.1"/>
    </source>
</evidence>
<feature type="domain" description="C2H2-type" evidence="3">
    <location>
        <begin position="155"/>
        <end position="178"/>
    </location>
</feature>
<feature type="region of interest" description="Disordered" evidence="2">
    <location>
        <begin position="1"/>
        <end position="51"/>
    </location>
</feature>
<dbReference type="Pfam" id="PF02037">
    <property type="entry name" value="SAP"/>
    <property type="match status" value="1"/>
</dbReference>
<feature type="region of interest" description="Disordered" evidence="2">
    <location>
        <begin position="115"/>
        <end position="148"/>
    </location>
</feature>
<evidence type="ECO:0008006" key="9">
    <source>
        <dbReference type="Google" id="ProtNLM"/>
    </source>
</evidence>
<dbReference type="SUPFAM" id="SSF68906">
    <property type="entry name" value="SAP domain"/>
    <property type="match status" value="1"/>
</dbReference>
<dbReference type="Gene3D" id="1.10.720.30">
    <property type="entry name" value="SAP domain"/>
    <property type="match status" value="1"/>
</dbReference>
<sequence length="644" mass="74636">MSKSNRPQQHGRATFCSSQQSSQQNEPSTLPQSSQQLPSGETQQTKSSEQQIIKMSQDELQQLTNKNLKELCKQYHVRTSGNKQQLVQTIMNFYASLNPNASQNEFEGNLRSIKKLKKSTNNNSSAETKETKKRKKSMTSSRLIEKSKKKKKSSIVCEECNKKFASKKALLSHNKDKHGYIPEGWKKAPEFCNPYITKECGKPSNKVTNGNSFELFKQLYTAEVEKHILEKTNLKCAELKKPEVTLQELNYYFAITFTMGLIKMPELAHYWTKEEEYLFGNGLIRNIMTKKRFREIHQCISYDIDWILDTFCNLLHECWIPSNIGVVDECIILFKGRFKGRQHVRGKPHATGLKLFILCDSFGMPVWFWLYRGKNNEHNLSTTVVDYVMDLAKKLPDYNTRKYTIITDQFYGSLTLAEQLKQNNFEFVLSCQSNRPSEIFSNYLQPDLKQKGDQSFIVRNDNAFAALSVFDSGKCNFMASVGSTSIPREELERVKAKGSNKTPRCDILRFYNMNMGSVDSFDAALNLYHFRSRHRSWKRCMFFAMMKTLVVGSHKLYQYFHMGPNNRKPQQLGHLVAIIYSLSDRQPRYKEISTLQHFPMLTQQPKPCEFCKRKGIRSNTTFKCSACAKHVHSHCWFQYHTCGI</sequence>
<dbReference type="PROSITE" id="PS50157">
    <property type="entry name" value="ZINC_FINGER_C2H2_2"/>
    <property type="match status" value="1"/>
</dbReference>
<organism evidence="6 8">
    <name type="scientific">Naegleria lovaniensis</name>
    <name type="common">Amoeba</name>
    <dbReference type="NCBI Taxonomy" id="51637"/>
    <lineage>
        <taxon>Eukaryota</taxon>
        <taxon>Discoba</taxon>
        <taxon>Heterolobosea</taxon>
        <taxon>Tetramitia</taxon>
        <taxon>Eutetramitia</taxon>
        <taxon>Vahlkampfiidae</taxon>
        <taxon>Naegleria</taxon>
    </lineage>
</organism>
<keyword evidence="1" id="KW-0863">Zinc-finger</keyword>
<evidence type="ECO:0000313" key="8">
    <source>
        <dbReference type="Proteomes" id="UP000816034"/>
    </source>
</evidence>
<dbReference type="InterPro" id="IPR029526">
    <property type="entry name" value="PGBD"/>
</dbReference>
<evidence type="ECO:0000259" key="3">
    <source>
        <dbReference type="PROSITE" id="PS50157"/>
    </source>
</evidence>
<dbReference type="InterPro" id="IPR013087">
    <property type="entry name" value="Znf_C2H2_type"/>
</dbReference>
<dbReference type="PANTHER" id="PTHR46599">
    <property type="entry name" value="PIGGYBAC TRANSPOSABLE ELEMENT-DERIVED PROTEIN 4"/>
    <property type="match status" value="1"/>
</dbReference>
<dbReference type="GeneID" id="68094171"/>
<dbReference type="PROSITE" id="PS00028">
    <property type="entry name" value="ZINC_FINGER_C2H2_1"/>
    <property type="match status" value="1"/>
</dbReference>
<dbReference type="EMBL" id="PYSW02000013">
    <property type="protein sequence ID" value="KAG2387383.1"/>
    <property type="molecule type" value="Genomic_DNA"/>
</dbReference>
<dbReference type="EMBL" id="PYSW02000004">
    <property type="protein sequence ID" value="KAG2392538.1"/>
    <property type="molecule type" value="Genomic_DNA"/>
</dbReference>
<reference evidence="6 8" key="1">
    <citation type="journal article" date="2018" name="BMC Genomics">
        <title>The genome of Naegleria lovaniensis, the basis for a comparative approach to unravel pathogenicity factors of the human pathogenic amoeba N. fowleri.</title>
        <authorList>
            <person name="Liechti N."/>
            <person name="Schurch N."/>
            <person name="Bruggmann R."/>
            <person name="Wittwer M."/>
        </authorList>
    </citation>
    <scope>NUCLEOTIDE SEQUENCE [LARGE SCALE GENOMIC DNA]</scope>
    <source>
        <strain evidence="6 8">ATCC 30569</strain>
    </source>
</reference>
<feature type="compositionally biased region" description="Polar residues" evidence="2">
    <location>
        <begin position="40"/>
        <end position="51"/>
    </location>
</feature>
<dbReference type="EMBL" id="PYSW02000004">
    <property type="protein sequence ID" value="KAG2392677.1"/>
    <property type="molecule type" value="Genomic_DNA"/>
</dbReference>
<evidence type="ECO:0000256" key="1">
    <source>
        <dbReference type="PROSITE-ProRule" id="PRU00042"/>
    </source>
</evidence>
<gene>
    <name evidence="5" type="ORF">C9374_001715</name>
    <name evidence="6" type="ORF">C9374_011263</name>
    <name evidence="7" type="ORF">C9374_011402</name>
</gene>
<evidence type="ECO:0000256" key="2">
    <source>
        <dbReference type="SAM" id="MobiDB-lite"/>
    </source>
</evidence>
<protein>
    <recommendedName>
        <fullName evidence="9">C2H2-type domain-containing protein</fullName>
    </recommendedName>
</protein>
<name>A0AA88GWX8_NAELO</name>
<dbReference type="SMART" id="SM00513">
    <property type="entry name" value="SAP"/>
    <property type="match status" value="1"/>
</dbReference>
<accession>A0AA88GWX8</accession>
<evidence type="ECO:0000313" key="7">
    <source>
        <dbReference type="EMBL" id="KAG2392677.1"/>
    </source>
</evidence>
<keyword evidence="1" id="KW-0479">Metal-binding</keyword>
<feature type="compositionally biased region" description="Low complexity" evidence="2">
    <location>
        <begin position="17"/>
        <end position="39"/>
    </location>
</feature>
<comment type="caution">
    <text evidence="6">The sequence shown here is derived from an EMBL/GenBank/DDBJ whole genome shotgun (WGS) entry which is preliminary data.</text>
</comment>
<dbReference type="Pfam" id="PF13843">
    <property type="entry name" value="DDE_Tnp_1_7"/>
    <property type="match status" value="1"/>
</dbReference>
<feature type="domain" description="SAP" evidence="4">
    <location>
        <begin position="60"/>
        <end position="94"/>
    </location>
</feature>
<dbReference type="Proteomes" id="UP000816034">
    <property type="component" value="Unassembled WGS sequence"/>
</dbReference>
<proteinExistence type="predicted"/>
<evidence type="ECO:0000313" key="5">
    <source>
        <dbReference type="EMBL" id="KAG2387383.1"/>
    </source>
</evidence>
<dbReference type="RefSeq" id="XP_044551375.1">
    <property type="nucleotide sequence ID" value="XM_044691053.1"/>
</dbReference>
<dbReference type="PANTHER" id="PTHR46599:SF3">
    <property type="entry name" value="PIGGYBAC TRANSPOSABLE ELEMENT-DERIVED PROTEIN 4"/>
    <property type="match status" value="1"/>
</dbReference>
<dbReference type="InterPro" id="IPR003034">
    <property type="entry name" value="SAP_dom"/>
</dbReference>
<keyword evidence="8" id="KW-1185">Reference proteome</keyword>
<dbReference type="InterPro" id="IPR036361">
    <property type="entry name" value="SAP_dom_sf"/>
</dbReference>
<keyword evidence="1" id="KW-0862">Zinc</keyword>
<dbReference type="SMART" id="SM00355">
    <property type="entry name" value="ZnF_C2H2"/>
    <property type="match status" value="1"/>
</dbReference>
<dbReference type="GO" id="GO:0008270">
    <property type="term" value="F:zinc ion binding"/>
    <property type="evidence" value="ECO:0007669"/>
    <property type="project" value="UniProtKB-KW"/>
</dbReference>